<evidence type="ECO:0000256" key="6">
    <source>
        <dbReference type="ARBA" id="ARBA00023224"/>
    </source>
</evidence>
<evidence type="ECO:0000259" key="11">
    <source>
        <dbReference type="PROSITE" id="PS50192"/>
    </source>
</evidence>
<comment type="subcellular location">
    <subcellularLocation>
        <location evidence="1">Cell inner membrane</location>
        <topology evidence="1">Multi-pass membrane protein</topology>
    </subcellularLocation>
</comment>
<dbReference type="InterPro" id="IPR003660">
    <property type="entry name" value="HAMP_dom"/>
</dbReference>
<dbReference type="PANTHER" id="PTHR32089:SF119">
    <property type="entry name" value="METHYL-ACCEPTING CHEMOTAXIS PROTEIN CTPL"/>
    <property type="match status" value="1"/>
</dbReference>
<dbReference type="Gene3D" id="1.10.287.950">
    <property type="entry name" value="Methyl-accepting chemotaxis protein"/>
    <property type="match status" value="1"/>
</dbReference>
<evidence type="ECO:0000313" key="14">
    <source>
        <dbReference type="Proteomes" id="UP000652176"/>
    </source>
</evidence>
<reference evidence="13 14" key="1">
    <citation type="submission" date="2020-09" db="EMBL/GenBank/DDBJ databases">
        <title>Methylomonas albis sp. nov. and Methylomonas fluvii sp. nov.: Two cold-adapted methanotrophs from the River Elbe and an amended description of Methylovulum psychrotolerans strain Eb1.</title>
        <authorList>
            <person name="Bussmann I.K."/>
            <person name="Klings K.-W."/>
            <person name="Warnstedt J."/>
            <person name="Hoppert M."/>
            <person name="Saborowski A."/>
            <person name="Horn F."/>
            <person name="Liebner S."/>
        </authorList>
    </citation>
    <scope>NUCLEOTIDE SEQUENCE [LARGE SCALE GENOMIC DNA]</scope>
    <source>
        <strain evidence="13 14">EbA</strain>
    </source>
</reference>
<dbReference type="PROSITE" id="PS50192">
    <property type="entry name" value="T_SNARE"/>
    <property type="match status" value="1"/>
</dbReference>
<evidence type="ECO:0000256" key="1">
    <source>
        <dbReference type="ARBA" id="ARBA00004429"/>
    </source>
</evidence>
<protein>
    <submittedName>
        <fullName evidence="13">HAMP domain-containing protein</fullName>
    </submittedName>
</protein>
<dbReference type="Pfam" id="PF00672">
    <property type="entry name" value="HAMP"/>
    <property type="match status" value="1"/>
</dbReference>
<gene>
    <name evidence="13" type="ORF">IE877_20055</name>
</gene>
<keyword evidence="2" id="KW-0997">Cell inner membrane</keyword>
<dbReference type="SMART" id="SM00304">
    <property type="entry name" value="HAMP"/>
    <property type="match status" value="1"/>
</dbReference>
<accession>A0ABR9D4U5</accession>
<dbReference type="EMBL" id="JACXSS010000001">
    <property type="protein sequence ID" value="MBD9358139.1"/>
    <property type="molecule type" value="Genomic_DNA"/>
</dbReference>
<feature type="domain" description="T-SNARE coiled-coil homology" evidence="11">
    <location>
        <begin position="589"/>
        <end position="651"/>
    </location>
</feature>
<dbReference type="PROSITE" id="PS50885">
    <property type="entry name" value="HAMP"/>
    <property type="match status" value="1"/>
</dbReference>
<evidence type="ECO:0000256" key="8">
    <source>
        <dbReference type="PROSITE-ProRule" id="PRU00284"/>
    </source>
</evidence>
<evidence type="ECO:0000256" key="9">
    <source>
        <dbReference type="SAM" id="Phobius"/>
    </source>
</evidence>
<evidence type="ECO:0000256" key="2">
    <source>
        <dbReference type="ARBA" id="ARBA00022519"/>
    </source>
</evidence>
<organism evidence="13 14">
    <name type="scientific">Methylomonas albis</name>
    <dbReference type="NCBI Taxonomy" id="1854563"/>
    <lineage>
        <taxon>Bacteria</taxon>
        <taxon>Pseudomonadati</taxon>
        <taxon>Pseudomonadota</taxon>
        <taxon>Gammaproteobacteria</taxon>
        <taxon>Methylococcales</taxon>
        <taxon>Methylococcaceae</taxon>
        <taxon>Methylomonas</taxon>
    </lineage>
</organism>
<evidence type="ECO:0000256" key="5">
    <source>
        <dbReference type="ARBA" id="ARBA00023136"/>
    </source>
</evidence>
<comment type="similarity">
    <text evidence="7">Belongs to the methyl-accepting chemotaxis (MCP) protein family.</text>
</comment>
<dbReference type="CDD" id="cd11386">
    <property type="entry name" value="MCP_signal"/>
    <property type="match status" value="1"/>
</dbReference>
<dbReference type="InterPro" id="IPR004089">
    <property type="entry name" value="MCPsignal_dom"/>
</dbReference>
<feature type="transmembrane region" description="Helical" evidence="9">
    <location>
        <begin position="322"/>
        <end position="343"/>
    </location>
</feature>
<name>A0ABR9D4U5_9GAMM</name>
<evidence type="ECO:0000256" key="4">
    <source>
        <dbReference type="ARBA" id="ARBA00022989"/>
    </source>
</evidence>
<feature type="domain" description="Methyl-accepting transducer" evidence="10">
    <location>
        <begin position="402"/>
        <end position="638"/>
    </location>
</feature>
<dbReference type="InterPro" id="IPR000727">
    <property type="entry name" value="T_SNARE_dom"/>
</dbReference>
<dbReference type="RefSeq" id="WP_192376371.1">
    <property type="nucleotide sequence ID" value="NZ_CAJHIV010000001.1"/>
</dbReference>
<evidence type="ECO:0000256" key="7">
    <source>
        <dbReference type="ARBA" id="ARBA00029447"/>
    </source>
</evidence>
<sequence length="676" mass="73763">MDFLISPAIALMDRLRYPAKFALLFTVVLIPMLLMAGTLVRQFQTEANVSEQERNGLRYLAALRTPIEHIQQHRGMTNAFRNGATQFKERIFSKREEIDSYFAALEKVDSELRDTLKTDNMLAKLNQQWNDIKSRSMDQELSVTIAAHNQLIADSLKLLNHLSNTSGIILDPMLDSFHMGFVLTSDLPELIELMGQTRALASGVAAKGSINPQTLTKLLILIANIETYAHKVDEGLEVAFSENPEVGKNLFTSHENYHKALQATLDLVRQQLIESETISIDSNTVFDTVTLAITQSYQLYSGLLEQLDLIFQNRSAAAERSLHITLAGLLGILLVVIVLLLGLTRSVSRNIVAINTATKLVAQNDLSARVHIASNDEMQEIAEHFNAMIETSSALLKEIIHTSADLHTSAQKVYTVANQSAAHLERQQQETTSVATAVNEMSATIQDVANTTNTAAHAASNANDQAKNGKSVVASATVSISQLANDIEDAANVIQGLEKSSESIGSLVDVIKSIAEQTNLLALNAAIEAARAGEHGRGFAVVADEVRNLASRTQESTAVIENMIVKLQSGSREAVAVMQQSRTQAQIGVEKSRETMQSLEAISQSVETIDAMNLQIASAAEEQTAVTEEINRNIVHISSLSERTSSCAKQTTIEAGQLNQLAENLLKLTKQFKLSA</sequence>
<evidence type="ECO:0000256" key="3">
    <source>
        <dbReference type="ARBA" id="ARBA00022692"/>
    </source>
</evidence>
<keyword evidence="6 8" id="KW-0807">Transducer</keyword>
<comment type="caution">
    <text evidence="13">The sequence shown here is derived from an EMBL/GenBank/DDBJ whole genome shotgun (WGS) entry which is preliminary data.</text>
</comment>
<dbReference type="CDD" id="cd06225">
    <property type="entry name" value="HAMP"/>
    <property type="match status" value="1"/>
</dbReference>
<keyword evidence="3 9" id="KW-0812">Transmembrane</keyword>
<keyword evidence="5 9" id="KW-0472">Membrane</keyword>
<dbReference type="Pfam" id="PF00015">
    <property type="entry name" value="MCPsignal"/>
    <property type="match status" value="1"/>
</dbReference>
<dbReference type="PROSITE" id="PS50111">
    <property type="entry name" value="CHEMOTAXIS_TRANSDUC_2"/>
    <property type="match status" value="1"/>
</dbReference>
<dbReference type="Proteomes" id="UP000652176">
    <property type="component" value="Unassembled WGS sequence"/>
</dbReference>
<proteinExistence type="inferred from homology"/>
<evidence type="ECO:0000259" key="10">
    <source>
        <dbReference type="PROSITE" id="PS50111"/>
    </source>
</evidence>
<evidence type="ECO:0000259" key="12">
    <source>
        <dbReference type="PROSITE" id="PS50885"/>
    </source>
</evidence>
<dbReference type="PANTHER" id="PTHR32089">
    <property type="entry name" value="METHYL-ACCEPTING CHEMOTAXIS PROTEIN MCPB"/>
    <property type="match status" value="1"/>
</dbReference>
<dbReference type="SUPFAM" id="SSF58104">
    <property type="entry name" value="Methyl-accepting chemotaxis protein (MCP) signaling domain"/>
    <property type="match status" value="1"/>
</dbReference>
<dbReference type="SMART" id="SM00283">
    <property type="entry name" value="MA"/>
    <property type="match status" value="1"/>
</dbReference>
<keyword evidence="2" id="KW-1003">Cell membrane</keyword>
<feature type="transmembrane region" description="Helical" evidence="9">
    <location>
        <begin position="21"/>
        <end position="40"/>
    </location>
</feature>
<keyword evidence="4 9" id="KW-1133">Transmembrane helix</keyword>
<feature type="domain" description="HAMP" evidence="12">
    <location>
        <begin position="345"/>
        <end position="397"/>
    </location>
</feature>
<evidence type="ECO:0000313" key="13">
    <source>
        <dbReference type="EMBL" id="MBD9358139.1"/>
    </source>
</evidence>
<keyword evidence="14" id="KW-1185">Reference proteome</keyword>